<dbReference type="KEGG" id="bcv:Bcav_0185"/>
<keyword evidence="2" id="KW-1003">Cell membrane</keyword>
<protein>
    <recommendedName>
        <fullName evidence="7">Cardiolipin synthase N-terminal domain-containing protein</fullName>
    </recommendedName>
</protein>
<evidence type="ECO:0000313" key="8">
    <source>
        <dbReference type="EMBL" id="ACQ78450.1"/>
    </source>
</evidence>
<keyword evidence="9" id="KW-1185">Reference proteome</keyword>
<sequence>MAEQMKWQDLEPSRRAGVVTLAAVQIALAVAAWRDLARREAQDVRGPKPLWAAIIAVNWVGPASYFLVGRRRHA</sequence>
<evidence type="ECO:0000313" key="9">
    <source>
        <dbReference type="Proteomes" id="UP000007962"/>
    </source>
</evidence>
<dbReference type="eggNOG" id="ENOG5033DS7">
    <property type="taxonomic scope" value="Bacteria"/>
</dbReference>
<dbReference type="InterPro" id="IPR027379">
    <property type="entry name" value="CLS_N"/>
</dbReference>
<dbReference type="Pfam" id="PF13396">
    <property type="entry name" value="PLDc_N"/>
    <property type="match status" value="1"/>
</dbReference>
<dbReference type="OrthoDB" id="5125307at2"/>
<dbReference type="EMBL" id="CP001618">
    <property type="protein sequence ID" value="ACQ78450.1"/>
    <property type="molecule type" value="Genomic_DNA"/>
</dbReference>
<feature type="transmembrane region" description="Helical" evidence="6">
    <location>
        <begin position="50"/>
        <end position="68"/>
    </location>
</feature>
<gene>
    <name evidence="8" type="ordered locus">Bcav_0185</name>
</gene>
<evidence type="ECO:0000256" key="3">
    <source>
        <dbReference type="ARBA" id="ARBA00022692"/>
    </source>
</evidence>
<evidence type="ECO:0000259" key="7">
    <source>
        <dbReference type="Pfam" id="PF13396"/>
    </source>
</evidence>
<dbReference type="RefSeq" id="WP_012725230.1">
    <property type="nucleotide sequence ID" value="NC_012669.1"/>
</dbReference>
<dbReference type="Proteomes" id="UP000007962">
    <property type="component" value="Chromosome"/>
</dbReference>
<reference evidence="8 9" key="1">
    <citation type="journal article" date="2009" name="Stand. Genomic Sci.">
        <title>Complete genome sequence of Beutenbergia cavernae type strain (HKI 0122).</title>
        <authorList>
            <person name="Land M."/>
            <person name="Pukall R."/>
            <person name="Abt B."/>
            <person name="Goker M."/>
            <person name="Rohde M."/>
            <person name="Glavina Del Rio T."/>
            <person name="Tice H."/>
            <person name="Copeland A."/>
            <person name="Cheng J.F."/>
            <person name="Lucas S."/>
            <person name="Chen F."/>
            <person name="Nolan M."/>
            <person name="Bruce D."/>
            <person name="Goodwin L."/>
            <person name="Pitluck S."/>
            <person name="Ivanova N."/>
            <person name="Mavromatis K."/>
            <person name="Ovchinnikova G."/>
            <person name="Pati A."/>
            <person name="Chen A."/>
            <person name="Palaniappan K."/>
            <person name="Hauser L."/>
            <person name="Chang Y.J."/>
            <person name="Jefferies C.C."/>
            <person name="Saunders E."/>
            <person name="Brettin T."/>
            <person name="Detter J.C."/>
            <person name="Han C."/>
            <person name="Chain P."/>
            <person name="Bristow J."/>
            <person name="Eisen J.A."/>
            <person name="Markowitz V."/>
            <person name="Hugenholtz P."/>
            <person name="Kyrpides N.C."/>
            <person name="Klenk H.P."/>
            <person name="Lapidus A."/>
        </authorList>
    </citation>
    <scope>NUCLEOTIDE SEQUENCE [LARGE SCALE GENOMIC DNA]</scope>
    <source>
        <strain evidence="9">ATCC BAA-8 / DSM 12333 / NBRC 16432</strain>
    </source>
</reference>
<keyword evidence="3 6" id="KW-0812">Transmembrane</keyword>
<organism evidence="8 9">
    <name type="scientific">Beutenbergia cavernae (strain ATCC BAA-8 / DSM 12333 / CCUG 43141 / JCM 11478 / NBRC 16432 / NCIMB 13614 / HKI 0122)</name>
    <dbReference type="NCBI Taxonomy" id="471853"/>
    <lineage>
        <taxon>Bacteria</taxon>
        <taxon>Bacillati</taxon>
        <taxon>Actinomycetota</taxon>
        <taxon>Actinomycetes</taxon>
        <taxon>Micrococcales</taxon>
        <taxon>Beutenbergiaceae</taxon>
        <taxon>Beutenbergia</taxon>
    </lineage>
</organism>
<comment type="subcellular location">
    <subcellularLocation>
        <location evidence="1">Cell membrane</location>
        <topology evidence="1">Multi-pass membrane protein</topology>
    </subcellularLocation>
</comment>
<accession>C5BVL0</accession>
<evidence type="ECO:0000256" key="1">
    <source>
        <dbReference type="ARBA" id="ARBA00004651"/>
    </source>
</evidence>
<keyword evidence="5 6" id="KW-0472">Membrane</keyword>
<evidence type="ECO:0000256" key="2">
    <source>
        <dbReference type="ARBA" id="ARBA00022475"/>
    </source>
</evidence>
<evidence type="ECO:0000256" key="4">
    <source>
        <dbReference type="ARBA" id="ARBA00022989"/>
    </source>
</evidence>
<dbReference type="STRING" id="471853.Bcav_0185"/>
<feature type="domain" description="Cardiolipin synthase N-terminal" evidence="7">
    <location>
        <begin position="27"/>
        <end position="70"/>
    </location>
</feature>
<evidence type="ECO:0000256" key="6">
    <source>
        <dbReference type="SAM" id="Phobius"/>
    </source>
</evidence>
<dbReference type="GO" id="GO:0005886">
    <property type="term" value="C:plasma membrane"/>
    <property type="evidence" value="ECO:0007669"/>
    <property type="project" value="UniProtKB-SubCell"/>
</dbReference>
<name>C5BVL0_BEUC1</name>
<keyword evidence="4 6" id="KW-1133">Transmembrane helix</keyword>
<evidence type="ECO:0000256" key="5">
    <source>
        <dbReference type="ARBA" id="ARBA00023136"/>
    </source>
</evidence>
<dbReference type="AlphaFoldDB" id="C5BVL0"/>
<proteinExistence type="predicted"/>
<dbReference type="HOGENOM" id="CLU_176001_2_0_11"/>